<sequence>MFVRLKNQAQFIREYVLYHRGKTIDGSLQNDVTAESFIYNTIKPKSENNNSRLVHSLYQDMRKDDISSCRRYLSIKEISDVLAPQTASPYVLQVGLTVSIPLNDLFIFSAISAYTNSLLGDLKIKFQINPQAFIYCQVDPVISLVKFYSICKDELLNPDKDKLKDNVLFFRNWSLKFQYTNIYIQIGCTADLITGIHAEDLTPSGIMNLVCDIKPVTVSVRNYFITTITANMSSQKLQKTYLSRVCQFCQN</sequence>
<evidence type="ECO:0000313" key="2">
    <source>
        <dbReference type="Proteomes" id="UP000324800"/>
    </source>
</evidence>
<evidence type="ECO:0000313" key="1">
    <source>
        <dbReference type="EMBL" id="KAA6358580.1"/>
    </source>
</evidence>
<gene>
    <name evidence="1" type="ORF">EZS28_045893</name>
</gene>
<organism evidence="1 2">
    <name type="scientific">Streblomastix strix</name>
    <dbReference type="NCBI Taxonomy" id="222440"/>
    <lineage>
        <taxon>Eukaryota</taxon>
        <taxon>Metamonada</taxon>
        <taxon>Preaxostyla</taxon>
        <taxon>Oxymonadida</taxon>
        <taxon>Streblomastigidae</taxon>
        <taxon>Streblomastix</taxon>
    </lineage>
</organism>
<dbReference type="Proteomes" id="UP000324800">
    <property type="component" value="Unassembled WGS sequence"/>
</dbReference>
<dbReference type="OrthoDB" id="10500762at2759"/>
<name>A0A5J4TL57_9EUKA</name>
<dbReference type="EMBL" id="SNRW01029652">
    <property type="protein sequence ID" value="KAA6358580.1"/>
    <property type="molecule type" value="Genomic_DNA"/>
</dbReference>
<dbReference type="AlphaFoldDB" id="A0A5J4TL57"/>
<accession>A0A5J4TL57</accession>
<comment type="caution">
    <text evidence="1">The sequence shown here is derived from an EMBL/GenBank/DDBJ whole genome shotgun (WGS) entry which is preliminary data.</text>
</comment>
<reference evidence="1 2" key="1">
    <citation type="submission" date="2019-03" db="EMBL/GenBank/DDBJ databases">
        <title>Single cell metagenomics reveals metabolic interactions within the superorganism composed of flagellate Streblomastix strix and complex community of Bacteroidetes bacteria on its surface.</title>
        <authorList>
            <person name="Treitli S.C."/>
            <person name="Kolisko M."/>
            <person name="Husnik F."/>
            <person name="Keeling P."/>
            <person name="Hampl V."/>
        </authorList>
    </citation>
    <scope>NUCLEOTIDE SEQUENCE [LARGE SCALE GENOMIC DNA]</scope>
    <source>
        <strain evidence="1">ST1C</strain>
    </source>
</reference>
<proteinExistence type="predicted"/>
<protein>
    <submittedName>
        <fullName evidence="1">Uncharacterized protein</fullName>
    </submittedName>
</protein>